<evidence type="ECO:0000313" key="12">
    <source>
        <dbReference type="EMBL" id="AHF02324.1"/>
    </source>
</evidence>
<dbReference type="GO" id="GO:0015031">
    <property type="term" value="P:protein transport"/>
    <property type="evidence" value="ECO:0007669"/>
    <property type="project" value="UniProtKB-KW"/>
</dbReference>
<dbReference type="EMBL" id="CP007030">
    <property type="protein sequence ID" value="AHF02324.1"/>
    <property type="molecule type" value="Genomic_DNA"/>
</dbReference>
<reference evidence="12 13" key="1">
    <citation type="submission" date="2013-12" db="EMBL/GenBank/DDBJ databases">
        <authorList>
            <consortium name="DOE Joint Genome Institute"/>
            <person name="Kappler U."/>
            <person name="Huntemann M."/>
            <person name="Han J."/>
            <person name="Chen A."/>
            <person name="Kyrpides N."/>
            <person name="Mavromatis K."/>
            <person name="Markowitz V."/>
            <person name="Palaniappan K."/>
            <person name="Ivanova N."/>
            <person name="Schaumberg A."/>
            <person name="Pati A."/>
            <person name="Liolios K."/>
            <person name="Nordberg H.P."/>
            <person name="Cantor M.N."/>
            <person name="Hua S.X."/>
            <person name="Woyke T."/>
        </authorList>
    </citation>
    <scope>NUCLEOTIDE SEQUENCE [LARGE SCALE GENOMIC DNA]</scope>
    <source>
        <strain evidence="13">AL2</strain>
    </source>
</reference>
<feature type="coiled-coil region" evidence="11">
    <location>
        <begin position="7"/>
        <end position="48"/>
    </location>
</feature>
<evidence type="ECO:0000256" key="1">
    <source>
        <dbReference type="ARBA" id="ARBA00004413"/>
    </source>
</evidence>
<dbReference type="STRING" id="717772.THIAE_07220"/>
<keyword evidence="13" id="KW-1185">Reference proteome</keyword>
<dbReference type="GO" id="GO:0044781">
    <property type="term" value="P:bacterial-type flagellum organization"/>
    <property type="evidence" value="ECO:0007669"/>
    <property type="project" value="UniProtKB-KW"/>
</dbReference>
<dbReference type="InterPro" id="IPR053716">
    <property type="entry name" value="Flag_assembly_chemotaxis_eff"/>
</dbReference>
<dbReference type="KEGG" id="tao:THIAE_07220"/>
<dbReference type="AlphaFoldDB" id="W0DZB2"/>
<evidence type="ECO:0000256" key="11">
    <source>
        <dbReference type="SAM" id="Coils"/>
    </source>
</evidence>
<dbReference type="Proteomes" id="UP000005380">
    <property type="component" value="Chromosome"/>
</dbReference>
<keyword evidence="11" id="KW-0175">Coiled coil</keyword>
<comment type="subcellular location">
    <subcellularLocation>
        <location evidence="1">Cell membrane</location>
        <topology evidence="1">Peripheral membrane protein</topology>
        <orientation evidence="1">Cytoplasmic side</orientation>
    </subcellularLocation>
</comment>
<sequence length="146" mass="17403">MSWTRRIERLARLREWAEQERDQLYAEVTVLEQQKQELYTQVQQLQDYLSEYVGNAHQEVSFVSQLLAQNIFVERLNQAIEATQAKVPPIDEKIQGLTGVLAEKQQRVKLLEILHERWCQNREVHLSKQEQQMLDDWVQQKNSQKS</sequence>
<gene>
    <name evidence="12" type="ORF">THIAE_07220</name>
</gene>
<dbReference type="InterPro" id="IPR012823">
    <property type="entry name" value="Flagell_FliJ"/>
</dbReference>
<dbReference type="NCBIfam" id="TIGR02473">
    <property type="entry name" value="flagell_FliJ"/>
    <property type="match status" value="1"/>
</dbReference>
<dbReference type="Gene3D" id="1.10.287.1700">
    <property type="match status" value="1"/>
</dbReference>
<protein>
    <recommendedName>
        <fullName evidence="3">Flagellar FliJ protein</fullName>
    </recommendedName>
</protein>
<keyword evidence="4" id="KW-0813">Transport</keyword>
<keyword evidence="8" id="KW-0653">Protein transport</keyword>
<evidence type="ECO:0000256" key="10">
    <source>
        <dbReference type="ARBA" id="ARBA00023225"/>
    </source>
</evidence>
<dbReference type="Pfam" id="PF02050">
    <property type="entry name" value="FliJ"/>
    <property type="match status" value="1"/>
</dbReference>
<evidence type="ECO:0000256" key="7">
    <source>
        <dbReference type="ARBA" id="ARBA00022795"/>
    </source>
</evidence>
<keyword evidence="9" id="KW-0472">Membrane</keyword>
<keyword evidence="6" id="KW-0145">Chemotaxis</keyword>
<evidence type="ECO:0000256" key="4">
    <source>
        <dbReference type="ARBA" id="ARBA00022448"/>
    </source>
</evidence>
<dbReference type="RefSeq" id="WP_006460530.1">
    <property type="nucleotide sequence ID" value="NZ_CP007030.1"/>
</dbReference>
<accession>W0DZB2</accession>
<dbReference type="GO" id="GO:0009288">
    <property type="term" value="C:bacterial-type flagellum"/>
    <property type="evidence" value="ECO:0007669"/>
    <property type="project" value="InterPro"/>
</dbReference>
<keyword evidence="5" id="KW-1003">Cell membrane</keyword>
<dbReference type="OrthoDB" id="5951725at2"/>
<dbReference type="GO" id="GO:0005886">
    <property type="term" value="C:plasma membrane"/>
    <property type="evidence" value="ECO:0007669"/>
    <property type="project" value="UniProtKB-SubCell"/>
</dbReference>
<keyword evidence="7" id="KW-1005">Bacterial flagellum biogenesis</keyword>
<dbReference type="InParanoid" id="W0DZB2"/>
<keyword evidence="10" id="KW-1006">Bacterial flagellum protein export</keyword>
<evidence type="ECO:0000256" key="2">
    <source>
        <dbReference type="ARBA" id="ARBA00010004"/>
    </source>
</evidence>
<evidence type="ECO:0000313" key="13">
    <source>
        <dbReference type="Proteomes" id="UP000005380"/>
    </source>
</evidence>
<comment type="similarity">
    <text evidence="2">Belongs to the FliJ family.</text>
</comment>
<evidence type="ECO:0000256" key="5">
    <source>
        <dbReference type="ARBA" id="ARBA00022475"/>
    </source>
</evidence>
<evidence type="ECO:0000256" key="8">
    <source>
        <dbReference type="ARBA" id="ARBA00022927"/>
    </source>
</evidence>
<evidence type="ECO:0000256" key="9">
    <source>
        <dbReference type="ARBA" id="ARBA00023136"/>
    </source>
</evidence>
<dbReference type="GO" id="GO:0071973">
    <property type="term" value="P:bacterial-type flagellum-dependent cell motility"/>
    <property type="evidence" value="ECO:0007669"/>
    <property type="project" value="InterPro"/>
</dbReference>
<dbReference type="HOGENOM" id="CLU_1776605_0_0_6"/>
<dbReference type="GO" id="GO:0006935">
    <property type="term" value="P:chemotaxis"/>
    <property type="evidence" value="ECO:0007669"/>
    <property type="project" value="UniProtKB-KW"/>
</dbReference>
<organism evidence="12 13">
    <name type="scientific">Thiomicrospira aerophila AL3</name>
    <dbReference type="NCBI Taxonomy" id="717772"/>
    <lineage>
        <taxon>Bacteria</taxon>
        <taxon>Pseudomonadati</taxon>
        <taxon>Pseudomonadota</taxon>
        <taxon>Gammaproteobacteria</taxon>
        <taxon>Thiotrichales</taxon>
        <taxon>Piscirickettsiaceae</taxon>
        <taxon>Thiomicrospira</taxon>
    </lineage>
</organism>
<evidence type="ECO:0000256" key="6">
    <source>
        <dbReference type="ARBA" id="ARBA00022500"/>
    </source>
</evidence>
<name>W0DZB2_9GAMM</name>
<proteinExistence type="inferred from homology"/>
<evidence type="ECO:0000256" key="3">
    <source>
        <dbReference type="ARBA" id="ARBA00020392"/>
    </source>
</evidence>